<evidence type="ECO:0000313" key="1">
    <source>
        <dbReference type="EMBL" id="SFR12472.1"/>
    </source>
</evidence>
<dbReference type="STRING" id="39060.SAMN05660706_12534"/>
<organism evidence="1 2">
    <name type="scientific">Desulfoscipio geothermicus DSM 3669</name>
    <dbReference type="NCBI Taxonomy" id="1121426"/>
    <lineage>
        <taxon>Bacteria</taxon>
        <taxon>Bacillati</taxon>
        <taxon>Bacillota</taxon>
        <taxon>Clostridia</taxon>
        <taxon>Eubacteriales</taxon>
        <taxon>Desulfallaceae</taxon>
        <taxon>Desulfoscipio</taxon>
    </lineage>
</organism>
<dbReference type="EMBL" id="FOYM01000025">
    <property type="protein sequence ID" value="SFR12472.1"/>
    <property type="molecule type" value="Genomic_DNA"/>
</dbReference>
<keyword evidence="2" id="KW-1185">Reference proteome</keyword>
<gene>
    <name evidence="1" type="ORF">SAMN05660706_12534</name>
</gene>
<dbReference type="OrthoDB" id="2047739at2"/>
<proteinExistence type="predicted"/>
<dbReference type="RefSeq" id="WP_092485613.1">
    <property type="nucleotide sequence ID" value="NZ_FOYM01000025.1"/>
</dbReference>
<name>A0A1I6E4J5_9FIRM</name>
<dbReference type="AlphaFoldDB" id="A0A1I6E4J5"/>
<dbReference type="Proteomes" id="UP000199584">
    <property type="component" value="Unassembled WGS sequence"/>
</dbReference>
<evidence type="ECO:0000313" key="2">
    <source>
        <dbReference type="Proteomes" id="UP000199584"/>
    </source>
</evidence>
<sequence>MPAAAPSNMTVYARYAILGGNEENKVEPIEIEKWEPHPEKPGYLKYTGNRTIGEIFTDLRKRLKEEGLLPDEYFDVFLGVDKNASFPVYAWIACYPVTGSNEGHYIHINAMAPREIGRETLIESKLIYLGKTFQGLEFASKVAAACAKHLGA</sequence>
<reference evidence="2" key="1">
    <citation type="submission" date="2016-10" db="EMBL/GenBank/DDBJ databases">
        <authorList>
            <person name="Varghese N."/>
            <person name="Submissions S."/>
        </authorList>
    </citation>
    <scope>NUCLEOTIDE SEQUENCE [LARGE SCALE GENOMIC DNA]</scope>
    <source>
        <strain evidence="2">DSM 3669</strain>
    </source>
</reference>
<protein>
    <submittedName>
        <fullName evidence="1">Uncharacterized protein</fullName>
    </submittedName>
</protein>
<accession>A0A1I6E4J5</accession>